<name>A0A7H8T1C5_STRCX</name>
<organism evidence="4 5">
    <name type="scientific">Streptomyces chartreusis</name>
    <dbReference type="NCBI Taxonomy" id="1969"/>
    <lineage>
        <taxon>Bacteria</taxon>
        <taxon>Bacillati</taxon>
        <taxon>Actinomycetota</taxon>
        <taxon>Actinomycetes</taxon>
        <taxon>Kitasatosporales</taxon>
        <taxon>Streptomycetaceae</taxon>
        <taxon>Streptomyces</taxon>
    </lineage>
</organism>
<keyword evidence="2" id="KW-0472">Membrane</keyword>
<evidence type="ECO:0000256" key="1">
    <source>
        <dbReference type="SAM" id="MobiDB-lite"/>
    </source>
</evidence>
<evidence type="ECO:0000313" key="4">
    <source>
        <dbReference type="EMBL" id="QKZ17283.1"/>
    </source>
</evidence>
<reference evidence="4 5" key="1">
    <citation type="submission" date="2020-06" db="EMBL/GenBank/DDBJ databases">
        <title>Genome mining for natural products.</title>
        <authorList>
            <person name="Zhang B."/>
            <person name="Shi J."/>
            <person name="Ge H."/>
        </authorList>
    </citation>
    <scope>NUCLEOTIDE SEQUENCE [LARGE SCALE GENOMIC DNA]</scope>
    <source>
        <strain evidence="4 5">NA02069</strain>
    </source>
</reference>
<feature type="region of interest" description="Disordered" evidence="1">
    <location>
        <begin position="1"/>
        <end position="99"/>
    </location>
</feature>
<dbReference type="InterPro" id="IPR018929">
    <property type="entry name" value="DUF2510"/>
</dbReference>
<keyword evidence="2" id="KW-0812">Transmembrane</keyword>
<dbReference type="EMBL" id="CP056041">
    <property type="protein sequence ID" value="QKZ17283.1"/>
    <property type="molecule type" value="Genomic_DNA"/>
</dbReference>
<feature type="transmembrane region" description="Helical" evidence="2">
    <location>
        <begin position="105"/>
        <end position="125"/>
    </location>
</feature>
<evidence type="ECO:0000256" key="2">
    <source>
        <dbReference type="SAM" id="Phobius"/>
    </source>
</evidence>
<evidence type="ECO:0000313" key="5">
    <source>
        <dbReference type="Proteomes" id="UP000509418"/>
    </source>
</evidence>
<evidence type="ECO:0000259" key="3">
    <source>
        <dbReference type="Pfam" id="PF10708"/>
    </source>
</evidence>
<feature type="domain" description="DUF2510" evidence="3">
    <location>
        <begin position="7"/>
        <end position="42"/>
    </location>
</feature>
<gene>
    <name evidence="4" type="ORF">HUT05_07860</name>
</gene>
<feature type="compositionally biased region" description="Low complexity" evidence="1">
    <location>
        <begin position="78"/>
        <end position="92"/>
    </location>
</feature>
<keyword evidence="2" id="KW-1133">Transmembrane helix</keyword>
<dbReference type="Proteomes" id="UP000509418">
    <property type="component" value="Chromosome"/>
</dbReference>
<dbReference type="RefSeq" id="WP_176574635.1">
    <property type="nucleotide sequence ID" value="NZ_CBDRGH010000012.1"/>
</dbReference>
<keyword evidence="5" id="KW-1185">Reference proteome</keyword>
<dbReference type="Pfam" id="PF10708">
    <property type="entry name" value="DUF2510"/>
    <property type="match status" value="1"/>
</dbReference>
<protein>
    <submittedName>
        <fullName evidence="4">DUF2510 domain-containing protein</fullName>
    </submittedName>
</protein>
<feature type="region of interest" description="Disordered" evidence="1">
    <location>
        <begin position="130"/>
        <end position="186"/>
    </location>
</feature>
<dbReference type="AlphaFoldDB" id="A0A7H8T1C5"/>
<sequence length="360" mass="36437">MTQETPPGWYPDPGRQSDGPPTERWWDGKAWTDQVRPAGPADGWSPPEQPAAVAQPPAYPDQPHPDHAYPGHPQQPAHPVYPGYPVHPGYPGQVQSGGRRGLRTGIAVGVAAVVLASIGVGVYALTANDGSGGGSNSQQRPGGQDGQGGQGGPGGGQGGPFGDSGGGDGGSGGQSPAPEGSEAPRIESGSVADAVNGISVPVPDGWYGQEITVGAQVSSKESYKCPADTSQTCMKGGAYSAPALALGTKGDTAEEVAKADIAANADESYGKGYGKITSHEVLASKAVTVAGQKGYLVRWKAVTSKGADGYVESLAFPSPANERQMVVVRFGVDVGEKQSVIDEITKGIKVSTGGGNGQDV</sequence>
<accession>A0A7H8T1C5</accession>
<proteinExistence type="predicted"/>
<feature type="compositionally biased region" description="Gly residues" evidence="1">
    <location>
        <begin position="143"/>
        <end position="173"/>
    </location>
</feature>